<keyword evidence="18" id="KW-1185">Reference proteome</keyword>
<evidence type="ECO:0000256" key="5">
    <source>
        <dbReference type="ARBA" id="ARBA00014387"/>
    </source>
</evidence>
<comment type="subunit">
    <text evidence="4">Heterotetramer of TRAP-alpha, TRAP-beta, TRAP-delta and TRAP-gamma.</text>
</comment>
<evidence type="ECO:0000313" key="18">
    <source>
        <dbReference type="Proteomes" id="UP000053825"/>
    </source>
</evidence>
<dbReference type="InterPro" id="IPR008855">
    <property type="entry name" value="TRAP-delta"/>
</dbReference>
<evidence type="ECO:0000256" key="6">
    <source>
        <dbReference type="ARBA" id="ARBA00022499"/>
    </source>
</evidence>
<dbReference type="PANTHER" id="PTHR12731:SF1">
    <property type="entry name" value="TRANSLOCON-ASSOCIATED PROTEIN SUBUNIT DELTA"/>
    <property type="match status" value="1"/>
</dbReference>
<keyword evidence="7" id="KW-0812">Transmembrane</keyword>
<feature type="signal peptide" evidence="15">
    <location>
        <begin position="1"/>
        <end position="21"/>
    </location>
</feature>
<evidence type="ECO:0000256" key="1">
    <source>
        <dbReference type="ARBA" id="ARBA00002838"/>
    </source>
</evidence>
<keyword evidence="12" id="KW-0472">Membrane</keyword>
<evidence type="ECO:0000256" key="15">
    <source>
        <dbReference type="SAM" id="SignalP"/>
    </source>
</evidence>
<evidence type="ECO:0000313" key="17">
    <source>
        <dbReference type="EMBL" id="KOC70226.1"/>
    </source>
</evidence>
<evidence type="ECO:0000256" key="7">
    <source>
        <dbReference type="ARBA" id="ARBA00022692"/>
    </source>
</evidence>
<dbReference type="Proteomes" id="UP000053825">
    <property type="component" value="Unassembled WGS sequence"/>
</dbReference>
<keyword evidence="13" id="KW-1015">Disulfide bond</keyword>
<evidence type="ECO:0000256" key="11">
    <source>
        <dbReference type="ARBA" id="ARBA00022989"/>
    </source>
</evidence>
<dbReference type="EMBL" id="KQ414592">
    <property type="protein sequence ID" value="KOC70226.1"/>
    <property type="molecule type" value="Genomic_DNA"/>
</dbReference>
<gene>
    <name evidence="16" type="ORF">WH47_08571</name>
    <name evidence="17" type="ORF">WH47_08572</name>
</gene>
<keyword evidence="10" id="KW-0832">Ubl conjugation</keyword>
<protein>
    <recommendedName>
        <fullName evidence="5">Translocon-associated protein subunit delta</fullName>
    </recommendedName>
    <alternativeName>
        <fullName evidence="14">Signal sequence receptor subunit delta</fullName>
    </alternativeName>
</protein>
<evidence type="ECO:0000256" key="10">
    <source>
        <dbReference type="ARBA" id="ARBA00022843"/>
    </source>
</evidence>
<name>A0A0L7RH86_9HYME</name>
<dbReference type="STRING" id="597456.A0A0L7RH86"/>
<organism evidence="16 18">
    <name type="scientific">Habropoda laboriosa</name>
    <dbReference type="NCBI Taxonomy" id="597456"/>
    <lineage>
        <taxon>Eukaryota</taxon>
        <taxon>Metazoa</taxon>
        <taxon>Ecdysozoa</taxon>
        <taxon>Arthropoda</taxon>
        <taxon>Hexapoda</taxon>
        <taxon>Insecta</taxon>
        <taxon>Pterygota</taxon>
        <taxon>Neoptera</taxon>
        <taxon>Endopterygota</taxon>
        <taxon>Hymenoptera</taxon>
        <taxon>Apocrita</taxon>
        <taxon>Aculeata</taxon>
        <taxon>Apoidea</taxon>
        <taxon>Anthophila</taxon>
        <taxon>Apidae</taxon>
        <taxon>Habropoda</taxon>
    </lineage>
</organism>
<keyword evidence="9" id="KW-0256">Endoplasmic reticulum</keyword>
<evidence type="ECO:0000256" key="9">
    <source>
        <dbReference type="ARBA" id="ARBA00022824"/>
    </source>
</evidence>
<evidence type="ECO:0000313" key="16">
    <source>
        <dbReference type="EMBL" id="KOC70225.1"/>
    </source>
</evidence>
<evidence type="ECO:0000256" key="13">
    <source>
        <dbReference type="ARBA" id="ARBA00023157"/>
    </source>
</evidence>
<dbReference type="OrthoDB" id="10055808at2759"/>
<evidence type="ECO:0000256" key="14">
    <source>
        <dbReference type="ARBA" id="ARBA00031791"/>
    </source>
</evidence>
<dbReference type="AlphaFoldDB" id="A0A0L7RH86"/>
<sequence length="171" mass="18726">MMKQFTSFSILIICGISEILGETCQKPEVVASAYVTEDATILTNVAFTTQFVLKCSNGVKGITLYAEVDGKSLPAARLSSDNKYQVSWTEDVKKAHSGDYNIKLYDEERYAAIRKAIRNGEDPSSVKPLVVVVLNNPGIYLGPWVNSELLAVLLAAFVSYSAFSSKFKLLA</sequence>
<dbReference type="EMBL" id="KQ414592">
    <property type="protein sequence ID" value="KOC70225.1"/>
    <property type="molecule type" value="Genomic_DNA"/>
</dbReference>
<keyword evidence="11" id="KW-1133">Transmembrane helix</keyword>
<reference evidence="16 18" key="1">
    <citation type="submission" date="2015-07" db="EMBL/GenBank/DDBJ databases">
        <title>The genome of Habropoda laboriosa.</title>
        <authorList>
            <person name="Pan H."/>
            <person name="Kapheim K."/>
        </authorList>
    </citation>
    <scope>NUCLEOTIDE SEQUENCE [LARGE SCALE GENOMIC DNA]</scope>
    <source>
        <strain evidence="16">0110345459</strain>
    </source>
</reference>
<proteinExistence type="inferred from homology"/>
<evidence type="ECO:0000256" key="2">
    <source>
        <dbReference type="ARBA" id="ARBA00004115"/>
    </source>
</evidence>
<comment type="similarity">
    <text evidence="3">Belongs to the TRAP-delta family.</text>
</comment>
<dbReference type="PANTHER" id="PTHR12731">
    <property type="entry name" value="TRANSLOCON-ASSOCIATED PROTEIN, DELTA SUBUNIT"/>
    <property type="match status" value="1"/>
</dbReference>
<feature type="chain" id="PRO_5007976997" description="Translocon-associated protein subunit delta" evidence="15">
    <location>
        <begin position="22"/>
        <end position="171"/>
    </location>
</feature>
<dbReference type="Pfam" id="PF05404">
    <property type="entry name" value="TRAP-delta"/>
    <property type="match status" value="1"/>
</dbReference>
<keyword evidence="6" id="KW-1017">Isopeptide bond</keyword>
<evidence type="ECO:0000256" key="12">
    <source>
        <dbReference type="ARBA" id="ARBA00023136"/>
    </source>
</evidence>
<dbReference type="GO" id="GO:0005789">
    <property type="term" value="C:endoplasmic reticulum membrane"/>
    <property type="evidence" value="ECO:0007669"/>
    <property type="project" value="UniProtKB-SubCell"/>
</dbReference>
<keyword evidence="8 15" id="KW-0732">Signal</keyword>
<evidence type="ECO:0000256" key="8">
    <source>
        <dbReference type="ARBA" id="ARBA00022729"/>
    </source>
</evidence>
<comment type="subcellular location">
    <subcellularLocation>
        <location evidence="2">Endoplasmic reticulum membrane</location>
        <topology evidence="2">Single-pass type I membrane protein</topology>
    </subcellularLocation>
</comment>
<evidence type="ECO:0000256" key="4">
    <source>
        <dbReference type="ARBA" id="ARBA00011819"/>
    </source>
</evidence>
<evidence type="ECO:0000256" key="3">
    <source>
        <dbReference type="ARBA" id="ARBA00009294"/>
    </source>
</evidence>
<accession>A0A0L7RH86</accession>
<comment type="function">
    <text evidence="1">TRAP proteins are part of a complex whose function is to bind calcium to the ER membrane and thereby regulate the retention of ER resident proteins.</text>
</comment>